<name>A0A0A1VWM7_MICAE</name>
<evidence type="ECO:0000256" key="1">
    <source>
        <dbReference type="SAM" id="MobiDB-lite"/>
    </source>
</evidence>
<dbReference type="EMBL" id="BBPA01000051">
    <property type="protein sequence ID" value="GAL93954.1"/>
    <property type="molecule type" value="Genomic_DNA"/>
</dbReference>
<comment type="caution">
    <text evidence="2">The sequence shown here is derived from an EMBL/GenBank/DDBJ whole genome shotgun (WGS) entry which is preliminary data.</text>
</comment>
<sequence length="48" mass="4986">MTSSKSVKPYTLHPTPPMSGGLGGPHPVPTKNFLPQTLVIGTVMAKSP</sequence>
<feature type="region of interest" description="Disordered" evidence="1">
    <location>
        <begin position="1"/>
        <end position="30"/>
    </location>
</feature>
<evidence type="ECO:0000313" key="2">
    <source>
        <dbReference type="EMBL" id="GAL93954.1"/>
    </source>
</evidence>
<organism evidence="2 3">
    <name type="scientific">Microcystis aeruginosa NIES-44</name>
    <dbReference type="NCBI Taxonomy" id="449439"/>
    <lineage>
        <taxon>Bacteria</taxon>
        <taxon>Bacillati</taxon>
        <taxon>Cyanobacteriota</taxon>
        <taxon>Cyanophyceae</taxon>
        <taxon>Oscillatoriophycideae</taxon>
        <taxon>Chroococcales</taxon>
        <taxon>Microcystaceae</taxon>
        <taxon>Microcystis</taxon>
    </lineage>
</organism>
<dbReference type="Proteomes" id="UP000030321">
    <property type="component" value="Unassembled WGS sequence"/>
</dbReference>
<reference evidence="3" key="1">
    <citation type="journal article" date="2015" name="Genome">
        <title>Whole Genome Sequence of the Non-Microcystin-Producing Microcystis aeruginosa Strain NIES-44.</title>
        <authorList>
            <person name="Okano K."/>
            <person name="Miyata N."/>
            <person name="Ozaki Y."/>
        </authorList>
    </citation>
    <scope>NUCLEOTIDE SEQUENCE [LARGE SCALE GENOMIC DNA]</scope>
    <source>
        <strain evidence="3">NIES-44</strain>
    </source>
</reference>
<proteinExistence type="predicted"/>
<gene>
    <name evidence="2" type="ORF">N44_02534</name>
</gene>
<accession>A0A0A1VWM7</accession>
<evidence type="ECO:0000313" key="3">
    <source>
        <dbReference type="Proteomes" id="UP000030321"/>
    </source>
</evidence>
<dbReference type="AlphaFoldDB" id="A0A0A1VWM7"/>
<protein>
    <submittedName>
        <fullName evidence="2">Uncharacterized protein</fullName>
    </submittedName>
</protein>